<comment type="caution">
    <text evidence="3">The sequence shown here is derived from an EMBL/GenBank/DDBJ whole genome shotgun (WGS) entry which is preliminary data.</text>
</comment>
<dbReference type="EMBL" id="SGVY01000017">
    <property type="protein sequence ID" value="TFH81175.1"/>
    <property type="molecule type" value="Genomic_DNA"/>
</dbReference>
<dbReference type="Gene3D" id="3.90.1640.10">
    <property type="entry name" value="inorganic pyrophosphatase (n-terminal core)"/>
    <property type="match status" value="1"/>
</dbReference>
<dbReference type="GeneID" id="302995236"/>
<dbReference type="OrthoDB" id="9803668at2"/>
<accession>A0A4Y8VL09</accession>
<feature type="domain" description="DDH" evidence="1">
    <location>
        <begin position="23"/>
        <end position="174"/>
    </location>
</feature>
<dbReference type="AlphaFoldDB" id="A0A4Y8VL09"/>
<name>A0A4Y8VL09_9BACT</name>
<dbReference type="InterPro" id="IPR001667">
    <property type="entry name" value="DDH_dom"/>
</dbReference>
<evidence type="ECO:0000313" key="3">
    <source>
        <dbReference type="EMBL" id="TFH81175.1"/>
    </source>
</evidence>
<feature type="domain" description="DHHA1" evidence="2">
    <location>
        <begin position="256"/>
        <end position="339"/>
    </location>
</feature>
<dbReference type="PANTHER" id="PTHR47618:SF1">
    <property type="entry name" value="BIFUNCTIONAL OLIGORIBONUCLEASE AND PAP PHOSPHATASE NRNA"/>
    <property type="match status" value="1"/>
</dbReference>
<dbReference type="PANTHER" id="PTHR47618">
    <property type="entry name" value="BIFUNCTIONAL OLIGORIBONUCLEASE AND PAP PHOSPHATASE NRNA"/>
    <property type="match status" value="1"/>
</dbReference>
<dbReference type="Pfam" id="PF02272">
    <property type="entry name" value="DHHA1"/>
    <property type="match status" value="1"/>
</dbReference>
<evidence type="ECO:0000259" key="1">
    <source>
        <dbReference type="Pfam" id="PF01368"/>
    </source>
</evidence>
<dbReference type="Gene3D" id="3.10.310.30">
    <property type="match status" value="1"/>
</dbReference>
<reference evidence="3 4" key="1">
    <citation type="submission" date="2019-02" db="EMBL/GenBank/DDBJ databases">
        <title>Draft Genome Sequence of the Prevotella sp. BCRC 81118, Isolated from Human Feces.</title>
        <authorList>
            <person name="Huang C.-H."/>
        </authorList>
    </citation>
    <scope>NUCLEOTIDE SEQUENCE [LARGE SCALE GENOMIC DNA]</scope>
    <source>
        <strain evidence="3 4">BCRC 81118</strain>
    </source>
</reference>
<dbReference type="InterPro" id="IPR051319">
    <property type="entry name" value="Oligoribo/pAp-PDE_c-di-AMP_PDE"/>
</dbReference>
<dbReference type="RefSeq" id="WP_134843395.1">
    <property type="nucleotide sequence ID" value="NZ_SGVY01000017.1"/>
</dbReference>
<keyword evidence="4" id="KW-1185">Reference proteome</keyword>
<gene>
    <name evidence="3" type="ORF">EXN75_08020</name>
</gene>
<dbReference type="GO" id="GO:0003676">
    <property type="term" value="F:nucleic acid binding"/>
    <property type="evidence" value="ECO:0007669"/>
    <property type="project" value="InterPro"/>
</dbReference>
<sequence>MEINILKEQEAATLREMIAASHRIVICCHKSPDGDAIGSSLGWFYYLQSLGKNSTICVPDMIPDAISWLPGTEEIIRYDKQPEAVKAAFTNADLVFCLDFNGASRLDEMEPVLTSYQGKKVMIDHHLDPFMSVDLLISHPHMSSTSELIFRIVWQLDGFTQMGNQWATCIYCGMMTDTGGFVYNSNEPVIYLIISELLTKNIDKDKIYRKVFNNYSTNSIRFRGHIMDKKLRVFENLHASYYCVTRKEMEQYHFIKGDLEGLVNEPLRIRGLKFSISLREDTEVKNRVLVSLRSVDDFPCNEVAAKFFNGGGHLNASGGKLMTTIEEAEQIACKAIEAYAHLLQ</sequence>
<organism evidence="3 4">
    <name type="scientific">Segatella hominis</name>
    <dbReference type="NCBI Taxonomy" id="2518605"/>
    <lineage>
        <taxon>Bacteria</taxon>
        <taxon>Pseudomonadati</taxon>
        <taxon>Bacteroidota</taxon>
        <taxon>Bacteroidia</taxon>
        <taxon>Bacteroidales</taxon>
        <taxon>Prevotellaceae</taxon>
        <taxon>Segatella</taxon>
    </lineage>
</organism>
<dbReference type="Proteomes" id="UP000297872">
    <property type="component" value="Unassembled WGS sequence"/>
</dbReference>
<evidence type="ECO:0000313" key="4">
    <source>
        <dbReference type="Proteomes" id="UP000297872"/>
    </source>
</evidence>
<dbReference type="SUPFAM" id="SSF64182">
    <property type="entry name" value="DHH phosphoesterases"/>
    <property type="match status" value="1"/>
</dbReference>
<protein>
    <submittedName>
        <fullName evidence="3">Bifunctional oligoribonuclease/PAP phosphatase NrnA</fullName>
    </submittedName>
</protein>
<dbReference type="InterPro" id="IPR003156">
    <property type="entry name" value="DHHA1_dom"/>
</dbReference>
<dbReference type="InterPro" id="IPR038763">
    <property type="entry name" value="DHH_sf"/>
</dbReference>
<dbReference type="Pfam" id="PF01368">
    <property type="entry name" value="DHH"/>
    <property type="match status" value="1"/>
</dbReference>
<evidence type="ECO:0000259" key="2">
    <source>
        <dbReference type="Pfam" id="PF02272"/>
    </source>
</evidence>
<proteinExistence type="predicted"/>